<comment type="subcellular location">
    <subcellularLocation>
        <location evidence="1">Cell membrane</location>
        <topology evidence="1">Multi-pass membrane protein</topology>
    </subcellularLocation>
</comment>
<keyword evidence="8" id="KW-1185">Reference proteome</keyword>
<evidence type="ECO:0000256" key="2">
    <source>
        <dbReference type="ARBA" id="ARBA00022475"/>
    </source>
</evidence>
<feature type="transmembrane region" description="Helical" evidence="6">
    <location>
        <begin position="50"/>
        <end position="69"/>
    </location>
</feature>
<evidence type="ECO:0000256" key="4">
    <source>
        <dbReference type="ARBA" id="ARBA00022989"/>
    </source>
</evidence>
<accession>A0A1C3W3P7</accession>
<organism evidence="7 8">
    <name type="scientific">Rhizobium hainanense</name>
    <dbReference type="NCBI Taxonomy" id="52131"/>
    <lineage>
        <taxon>Bacteria</taxon>
        <taxon>Pseudomonadati</taxon>
        <taxon>Pseudomonadota</taxon>
        <taxon>Alphaproteobacteria</taxon>
        <taxon>Hyphomicrobiales</taxon>
        <taxon>Rhizobiaceae</taxon>
        <taxon>Rhizobium/Agrobacterium group</taxon>
        <taxon>Rhizobium</taxon>
    </lineage>
</organism>
<dbReference type="GO" id="GO:0044341">
    <property type="term" value="P:sodium-dependent phosphate transport"/>
    <property type="evidence" value="ECO:0007669"/>
    <property type="project" value="InterPro"/>
</dbReference>
<dbReference type="AlphaFoldDB" id="A0A1C3W3P7"/>
<proteinExistence type="predicted"/>
<keyword evidence="5 6" id="KW-0472">Membrane</keyword>
<keyword evidence="4 6" id="KW-1133">Transmembrane helix</keyword>
<feature type="transmembrane region" description="Helical" evidence="6">
    <location>
        <begin position="171"/>
        <end position="198"/>
    </location>
</feature>
<dbReference type="PANTHER" id="PTHR10010:SF46">
    <property type="entry name" value="SODIUM-DEPENDENT PHOSPHATE TRANSPORT PROTEIN 2B"/>
    <property type="match status" value="1"/>
</dbReference>
<dbReference type="NCBIfam" id="NF037997">
    <property type="entry name" value="Na_Pi_symport"/>
    <property type="match status" value="1"/>
</dbReference>
<dbReference type="GO" id="GO:0005886">
    <property type="term" value="C:plasma membrane"/>
    <property type="evidence" value="ECO:0007669"/>
    <property type="project" value="UniProtKB-SubCell"/>
</dbReference>
<protein>
    <submittedName>
        <fullName evidence="7">Phosphate:Na+ symporter</fullName>
    </submittedName>
</protein>
<dbReference type="Proteomes" id="UP000186228">
    <property type="component" value="Unassembled WGS sequence"/>
</dbReference>
<dbReference type="NCBIfam" id="TIGR00704">
    <property type="entry name" value="NaPi_cotrn_rel"/>
    <property type="match status" value="1"/>
</dbReference>
<dbReference type="GO" id="GO:0005436">
    <property type="term" value="F:sodium:phosphate symporter activity"/>
    <property type="evidence" value="ECO:0007669"/>
    <property type="project" value="InterPro"/>
</dbReference>
<name>A0A1C3W3P7_9HYPH</name>
<dbReference type="InterPro" id="IPR004633">
    <property type="entry name" value="NaPi_cotrn-rel/YqeW-like"/>
</dbReference>
<evidence type="ECO:0000256" key="5">
    <source>
        <dbReference type="ARBA" id="ARBA00023136"/>
    </source>
</evidence>
<dbReference type="InterPro" id="IPR038078">
    <property type="entry name" value="PhoU-like_sf"/>
</dbReference>
<evidence type="ECO:0000256" key="6">
    <source>
        <dbReference type="SAM" id="Phobius"/>
    </source>
</evidence>
<dbReference type="PANTHER" id="PTHR10010">
    <property type="entry name" value="SOLUTE CARRIER FAMILY 34 SODIUM PHOSPHATE , MEMBER 2-RELATED"/>
    <property type="match status" value="1"/>
</dbReference>
<dbReference type="OrthoDB" id="5778511at2"/>
<dbReference type="InterPro" id="IPR003841">
    <property type="entry name" value="Na/Pi_transpt"/>
</dbReference>
<dbReference type="EMBL" id="FMAC01000011">
    <property type="protein sequence ID" value="SCB34619.1"/>
    <property type="molecule type" value="Genomic_DNA"/>
</dbReference>
<evidence type="ECO:0000256" key="1">
    <source>
        <dbReference type="ARBA" id="ARBA00004651"/>
    </source>
</evidence>
<dbReference type="Gene3D" id="1.20.58.220">
    <property type="entry name" value="Phosphate transport system protein phou homolog 2, domain 2"/>
    <property type="match status" value="1"/>
</dbReference>
<dbReference type="SUPFAM" id="SSF109755">
    <property type="entry name" value="PhoU-like"/>
    <property type="match status" value="1"/>
</dbReference>
<sequence length="561" mass="60103">MALIFGLVALAGHIALLLWGTRMVQTGIQRAFGPDLRSFLGRALSNRTKAFFAGIGVTAILQSSTATGLMASGFAAGGLVDLVPALAVMLGANVGTTLIVQVLSFNVAAASPALVLIGVLMFRRTANSRVHDLGRVMIGLGFMLLALHQLLDLMTQYEGSKALAYVLDAIAATPVLSMLLAAILTWAAHSSVAVVLLIMSLASKGLVDVDQAFALVLGANLGTAINPLIEGQSGADLSVKRLPIGNMLTRIVGVVAMIGLLEPAARLSAMIDSDSARAVANFHSAFNIVLAVVFMPLLRPYADLLTKLLPQKIDEADPTRPRYLDPAAKETPVVALGAAAREALRLVDVLSEMLAGARSALSDTDRKALTRLRSLDNILDSLNTAVKTYLTSIDPDELGEADRRRLNEILLFSMNMEHAGDVLDQNLLPHLAKRLRRGLSFSKEGQLELATLFDRLQSNLQTAAALFMTQNESAALMLAEEKVIFRKAEREGTEAHFQRLRQGGIETMETSSLHLDLLRDLKQINSHLVAAAAYPVLEERGELLQSRTPSPVPQVAVTAHD</sequence>
<gene>
    <name evidence="7" type="ORF">GA0061100_11119</name>
</gene>
<feature type="transmembrane region" description="Helical" evidence="6">
    <location>
        <begin position="98"/>
        <end position="121"/>
    </location>
</feature>
<dbReference type="Pfam" id="PF02690">
    <property type="entry name" value="Na_Pi_cotrans"/>
    <property type="match status" value="2"/>
</dbReference>
<feature type="transmembrane region" description="Helical" evidence="6">
    <location>
        <begin position="285"/>
        <end position="302"/>
    </location>
</feature>
<keyword evidence="2" id="KW-1003">Cell membrane</keyword>
<evidence type="ECO:0000313" key="7">
    <source>
        <dbReference type="EMBL" id="SCB34619.1"/>
    </source>
</evidence>
<dbReference type="RefSeq" id="WP_075855956.1">
    <property type="nucleotide sequence ID" value="NZ_FMAC01000011.1"/>
</dbReference>
<reference evidence="8" key="1">
    <citation type="submission" date="2016-08" db="EMBL/GenBank/DDBJ databases">
        <authorList>
            <person name="Varghese N."/>
            <person name="Submissions Spin"/>
        </authorList>
    </citation>
    <scope>NUCLEOTIDE SEQUENCE [LARGE SCALE GENOMIC DNA]</scope>
    <source>
        <strain evidence="8">CCBAU 57015</strain>
    </source>
</reference>
<evidence type="ECO:0000313" key="8">
    <source>
        <dbReference type="Proteomes" id="UP000186228"/>
    </source>
</evidence>
<dbReference type="STRING" id="52131.GA0061100_11119"/>
<evidence type="ECO:0000256" key="3">
    <source>
        <dbReference type="ARBA" id="ARBA00022692"/>
    </source>
</evidence>
<feature type="transmembrane region" description="Helical" evidence="6">
    <location>
        <begin position="133"/>
        <end position="151"/>
    </location>
</feature>
<keyword evidence="3 6" id="KW-0812">Transmembrane</keyword>